<dbReference type="SUPFAM" id="SSF52218">
    <property type="entry name" value="Flavoproteins"/>
    <property type="match status" value="1"/>
</dbReference>
<dbReference type="InterPro" id="IPR051796">
    <property type="entry name" value="ISF_SsuE-like"/>
</dbReference>
<dbReference type="PANTHER" id="PTHR43278">
    <property type="entry name" value="NAD(P)H-DEPENDENT FMN-CONTAINING OXIDOREDUCTASE YWQN-RELATED"/>
    <property type="match status" value="1"/>
</dbReference>
<proteinExistence type="predicted"/>
<organism evidence="4 5">
    <name type="scientific">Youxingia wuxianensis</name>
    <dbReference type="NCBI Taxonomy" id="2763678"/>
    <lineage>
        <taxon>Bacteria</taxon>
        <taxon>Bacillati</taxon>
        <taxon>Bacillota</taxon>
        <taxon>Clostridia</taxon>
        <taxon>Eubacteriales</taxon>
        <taxon>Oscillospiraceae</taxon>
        <taxon>Youxingia</taxon>
    </lineage>
</organism>
<dbReference type="InterPro" id="IPR005025">
    <property type="entry name" value="FMN_Rdtase-like_dom"/>
</dbReference>
<dbReference type="AlphaFoldDB" id="A0A926ESX9"/>
<reference evidence="4" key="1">
    <citation type="submission" date="2020-08" db="EMBL/GenBank/DDBJ databases">
        <title>Genome public.</title>
        <authorList>
            <person name="Liu C."/>
            <person name="Sun Q."/>
        </authorList>
    </citation>
    <scope>NUCLEOTIDE SEQUENCE</scope>
    <source>
        <strain evidence="4">NSJ-64</strain>
    </source>
</reference>
<dbReference type="GO" id="GO:0016491">
    <property type="term" value="F:oxidoreductase activity"/>
    <property type="evidence" value="ECO:0007669"/>
    <property type="project" value="InterPro"/>
</dbReference>
<evidence type="ECO:0000313" key="5">
    <source>
        <dbReference type="Proteomes" id="UP000623678"/>
    </source>
</evidence>
<dbReference type="EMBL" id="JACRTD010000007">
    <property type="protein sequence ID" value="MBC8586027.1"/>
    <property type="molecule type" value="Genomic_DNA"/>
</dbReference>
<dbReference type="Gene3D" id="3.40.50.360">
    <property type="match status" value="1"/>
</dbReference>
<name>A0A926ESX9_9FIRM</name>
<keyword evidence="1" id="KW-0285">Flavoprotein</keyword>
<evidence type="ECO:0000256" key="1">
    <source>
        <dbReference type="ARBA" id="ARBA00022630"/>
    </source>
</evidence>
<dbReference type="PANTHER" id="PTHR43278:SF2">
    <property type="entry name" value="IRON-SULFUR FLAVOPROTEIN"/>
    <property type="match status" value="1"/>
</dbReference>
<protein>
    <submittedName>
        <fullName evidence="4">Flavodoxin family protein</fullName>
    </submittedName>
</protein>
<dbReference type="Pfam" id="PF03358">
    <property type="entry name" value="FMN_red"/>
    <property type="match status" value="1"/>
</dbReference>
<comment type="caution">
    <text evidence="4">The sequence shown here is derived from an EMBL/GenBank/DDBJ whole genome shotgun (WGS) entry which is preliminary data.</text>
</comment>
<feature type="domain" description="NADPH-dependent FMN reductase-like" evidence="3">
    <location>
        <begin position="1"/>
        <end position="127"/>
    </location>
</feature>
<dbReference type="RefSeq" id="WP_262395744.1">
    <property type="nucleotide sequence ID" value="NZ_JACRTD010000007.1"/>
</dbReference>
<evidence type="ECO:0000259" key="3">
    <source>
        <dbReference type="Pfam" id="PF03358"/>
    </source>
</evidence>
<sequence length="181" mass="20070">MNVLALYSSPRRNSNSTFLLKEIMSAVKEKGVHTTTEFDVAKMNIKGCQACEGCHNPKGNGGCVVKDDMQQVLAAVKQADYIFMSTPLYWWNISAQLKAVFDRFYSLNKKNDLQGKTIHLVITGASEEDDIGYELVNKTFMEICDYIGCEFKILIVSGDDSNPAQKNEKAIAQAKAIGESL</sequence>
<evidence type="ECO:0000256" key="2">
    <source>
        <dbReference type="ARBA" id="ARBA00022643"/>
    </source>
</evidence>
<dbReference type="InterPro" id="IPR029039">
    <property type="entry name" value="Flavoprotein-like_sf"/>
</dbReference>
<dbReference type="Proteomes" id="UP000623678">
    <property type="component" value="Unassembled WGS sequence"/>
</dbReference>
<evidence type="ECO:0000313" key="4">
    <source>
        <dbReference type="EMBL" id="MBC8586027.1"/>
    </source>
</evidence>
<gene>
    <name evidence="4" type="ORF">H8705_10580</name>
</gene>
<accession>A0A926ESX9</accession>
<keyword evidence="2" id="KW-0288">FMN</keyword>
<keyword evidence="5" id="KW-1185">Reference proteome</keyword>